<proteinExistence type="predicted"/>
<dbReference type="AlphaFoldDB" id="A0A1V9Z3R0"/>
<keyword evidence="7" id="KW-0406">Ion transport</keyword>
<dbReference type="Gene3D" id="1.20.58.340">
    <property type="entry name" value="Magnesium transport protein CorA, transmembrane region"/>
    <property type="match status" value="1"/>
</dbReference>
<comment type="caution">
    <text evidence="9">The sequence shown here is derived from an EMBL/GenBank/DDBJ whole genome shotgun (WGS) entry which is preliminary data.</text>
</comment>
<protein>
    <submittedName>
        <fullName evidence="9">CorA Metal Ion Transporter (MIT) Family</fullName>
    </submittedName>
</protein>
<evidence type="ECO:0000256" key="1">
    <source>
        <dbReference type="ARBA" id="ARBA00004141"/>
    </source>
</evidence>
<keyword evidence="5" id="KW-0809">Transit peptide</keyword>
<organism evidence="9 10">
    <name type="scientific">Thraustotheca clavata</name>
    <dbReference type="NCBI Taxonomy" id="74557"/>
    <lineage>
        <taxon>Eukaryota</taxon>
        <taxon>Sar</taxon>
        <taxon>Stramenopiles</taxon>
        <taxon>Oomycota</taxon>
        <taxon>Saprolegniomycetes</taxon>
        <taxon>Saprolegniales</taxon>
        <taxon>Achlyaceae</taxon>
        <taxon>Thraustotheca</taxon>
    </lineage>
</organism>
<dbReference type="GO" id="GO:0015095">
    <property type="term" value="F:magnesium ion transmembrane transporter activity"/>
    <property type="evidence" value="ECO:0007669"/>
    <property type="project" value="TreeGrafter"/>
</dbReference>
<keyword evidence="3" id="KW-0812">Transmembrane</keyword>
<gene>
    <name evidence="9" type="ORF">THRCLA_22371</name>
</gene>
<evidence type="ECO:0000256" key="4">
    <source>
        <dbReference type="ARBA" id="ARBA00022842"/>
    </source>
</evidence>
<comment type="subcellular location">
    <subcellularLocation>
        <location evidence="1">Membrane</location>
        <topology evidence="1">Multi-pass membrane protein</topology>
    </subcellularLocation>
</comment>
<keyword evidence="4" id="KW-0460">Magnesium</keyword>
<evidence type="ECO:0000313" key="10">
    <source>
        <dbReference type="Proteomes" id="UP000243217"/>
    </source>
</evidence>
<keyword evidence="6" id="KW-1133">Transmembrane helix</keyword>
<dbReference type="InterPro" id="IPR039204">
    <property type="entry name" value="MRS2-like"/>
</dbReference>
<evidence type="ECO:0000256" key="3">
    <source>
        <dbReference type="ARBA" id="ARBA00022692"/>
    </source>
</evidence>
<sequence length="196" mass="22130">MISIMLDVIRFDEKAVASYEETTLGNLMKLIQSYALLTSPLKDSQPIFNPQSRTEIPPIHMRDLRKLDNVFSTSNEASITLRQQTILVNADPIRAIIMRDTCLVFLPDGADSLISLLKQSFKEYIMDNQPIAYEFGALEAILQTLCKFIGSDCEKLLPKAKIAVDRMARDELPISDLEGFRILKNAMHELNTQAPL</sequence>
<accession>A0A1V9Z3R0</accession>
<keyword evidence="2" id="KW-0813">Transport</keyword>
<keyword evidence="8" id="KW-0472">Membrane</keyword>
<reference evidence="9 10" key="1">
    <citation type="journal article" date="2014" name="Genome Biol. Evol.">
        <title>The secreted proteins of Achlya hypogyna and Thraustotheca clavata identify the ancestral oomycete secretome and reveal gene acquisitions by horizontal gene transfer.</title>
        <authorList>
            <person name="Misner I."/>
            <person name="Blouin N."/>
            <person name="Leonard G."/>
            <person name="Richards T.A."/>
            <person name="Lane C.E."/>
        </authorList>
    </citation>
    <scope>NUCLEOTIDE SEQUENCE [LARGE SCALE GENOMIC DNA]</scope>
    <source>
        <strain evidence="9 10">ATCC 34112</strain>
    </source>
</reference>
<evidence type="ECO:0000256" key="6">
    <source>
        <dbReference type="ARBA" id="ARBA00022989"/>
    </source>
</evidence>
<name>A0A1V9Z3R0_9STRA</name>
<dbReference type="PANTHER" id="PTHR13890:SF0">
    <property type="entry name" value="MAGNESIUM TRANSPORTER MRS2 HOMOLOG, MITOCHONDRIAL"/>
    <property type="match status" value="1"/>
</dbReference>
<evidence type="ECO:0000256" key="7">
    <source>
        <dbReference type="ARBA" id="ARBA00023065"/>
    </source>
</evidence>
<dbReference type="EMBL" id="JNBS01002313">
    <property type="protein sequence ID" value="OQR92645.1"/>
    <property type="molecule type" value="Genomic_DNA"/>
</dbReference>
<dbReference type="GO" id="GO:0016020">
    <property type="term" value="C:membrane"/>
    <property type="evidence" value="ECO:0007669"/>
    <property type="project" value="UniProtKB-SubCell"/>
</dbReference>
<keyword evidence="10" id="KW-1185">Reference proteome</keyword>
<evidence type="ECO:0000256" key="2">
    <source>
        <dbReference type="ARBA" id="ARBA00022448"/>
    </source>
</evidence>
<evidence type="ECO:0000256" key="8">
    <source>
        <dbReference type="ARBA" id="ARBA00023136"/>
    </source>
</evidence>
<dbReference type="Gene3D" id="2.40.128.330">
    <property type="match status" value="1"/>
</dbReference>
<dbReference type="Proteomes" id="UP000243217">
    <property type="component" value="Unassembled WGS sequence"/>
</dbReference>
<dbReference type="PANTHER" id="PTHR13890">
    <property type="entry name" value="RNA SPLICING PROTEIN MRS2, MITOCHONDRIAL"/>
    <property type="match status" value="1"/>
</dbReference>
<dbReference type="OrthoDB" id="10251508at2759"/>
<evidence type="ECO:0000256" key="5">
    <source>
        <dbReference type="ARBA" id="ARBA00022946"/>
    </source>
</evidence>
<dbReference type="Pfam" id="PF22099">
    <property type="entry name" value="MRS2-like"/>
    <property type="match status" value="1"/>
</dbReference>
<evidence type="ECO:0000313" key="9">
    <source>
        <dbReference type="EMBL" id="OQR92645.1"/>
    </source>
</evidence>